<proteinExistence type="inferred from homology"/>
<dbReference type="PANTHER" id="PTHR48081:SF8">
    <property type="entry name" value="ALPHA_BETA HYDROLASE FOLD-3 DOMAIN-CONTAINING PROTEIN-RELATED"/>
    <property type="match status" value="1"/>
</dbReference>
<dbReference type="EMBL" id="QYUK01000011">
    <property type="protein sequence ID" value="RJF86582.1"/>
    <property type="molecule type" value="Genomic_DNA"/>
</dbReference>
<dbReference type="Proteomes" id="UP000284605">
    <property type="component" value="Unassembled WGS sequence"/>
</dbReference>
<dbReference type="OrthoDB" id="9806180at2"/>
<dbReference type="RefSeq" id="WP_119777227.1">
    <property type="nucleotide sequence ID" value="NZ_QYUK01000011.1"/>
</dbReference>
<organism evidence="4 5">
    <name type="scientific">Oleomonas cavernae</name>
    <dbReference type="NCBI Taxonomy" id="2320859"/>
    <lineage>
        <taxon>Bacteria</taxon>
        <taxon>Pseudomonadati</taxon>
        <taxon>Pseudomonadota</taxon>
        <taxon>Alphaproteobacteria</taxon>
        <taxon>Acetobacterales</taxon>
        <taxon>Acetobacteraceae</taxon>
        <taxon>Oleomonas</taxon>
    </lineage>
</organism>
<evidence type="ECO:0000256" key="1">
    <source>
        <dbReference type="ARBA" id="ARBA00010515"/>
    </source>
</evidence>
<dbReference type="Gene3D" id="3.40.50.1820">
    <property type="entry name" value="alpha/beta hydrolase"/>
    <property type="match status" value="1"/>
</dbReference>
<feature type="domain" description="Alpha/beta hydrolase fold-3" evidence="3">
    <location>
        <begin position="93"/>
        <end position="187"/>
    </location>
</feature>
<keyword evidence="2 4" id="KW-0378">Hydrolase</keyword>
<evidence type="ECO:0000313" key="5">
    <source>
        <dbReference type="Proteomes" id="UP000284605"/>
    </source>
</evidence>
<sequence length="199" mass="22055">MVSIEQGASVPVVLADGRQRISMGARLIRSFMRRFVKNRLRYDLPVHVTRDKIERLALRQPLPPADVAVEAVDAGGIPSFWLTPDNATEGRHILYLHGGGYIVCSPRTHMGFTWRIAKEARARLLLIDYRLAPEHAFPAQIDDSLTAYKFMLDQGIAPERITVMGDSAGGGLTFGLLMRLKALGLPLPGRPSACRPIWT</sequence>
<accession>A0A418W989</accession>
<protein>
    <submittedName>
        <fullName evidence="4">Steryl acetyl hydrolase</fullName>
    </submittedName>
</protein>
<dbReference type="PANTHER" id="PTHR48081">
    <property type="entry name" value="AB HYDROLASE SUPERFAMILY PROTEIN C4A8.06C"/>
    <property type="match status" value="1"/>
</dbReference>
<evidence type="ECO:0000256" key="2">
    <source>
        <dbReference type="ARBA" id="ARBA00022801"/>
    </source>
</evidence>
<dbReference type="InterPro" id="IPR050300">
    <property type="entry name" value="GDXG_lipolytic_enzyme"/>
</dbReference>
<dbReference type="GO" id="GO:0016787">
    <property type="term" value="F:hydrolase activity"/>
    <property type="evidence" value="ECO:0007669"/>
    <property type="project" value="UniProtKB-KW"/>
</dbReference>
<dbReference type="SUPFAM" id="SSF53474">
    <property type="entry name" value="alpha/beta-Hydrolases"/>
    <property type="match status" value="1"/>
</dbReference>
<dbReference type="PROSITE" id="PS01173">
    <property type="entry name" value="LIPASE_GDXG_HIS"/>
    <property type="match status" value="1"/>
</dbReference>
<dbReference type="InterPro" id="IPR029058">
    <property type="entry name" value="AB_hydrolase_fold"/>
</dbReference>
<keyword evidence="5" id="KW-1185">Reference proteome</keyword>
<evidence type="ECO:0000313" key="4">
    <source>
        <dbReference type="EMBL" id="RJF86582.1"/>
    </source>
</evidence>
<reference evidence="4 5" key="1">
    <citation type="submission" date="2018-09" db="EMBL/GenBank/DDBJ databases">
        <authorList>
            <person name="Zhu H."/>
        </authorList>
    </citation>
    <scope>NUCLEOTIDE SEQUENCE [LARGE SCALE GENOMIC DNA]</scope>
    <source>
        <strain evidence="4 5">K1W22B-8</strain>
    </source>
</reference>
<dbReference type="AlphaFoldDB" id="A0A418W989"/>
<dbReference type="InterPro" id="IPR013094">
    <property type="entry name" value="AB_hydrolase_3"/>
</dbReference>
<dbReference type="InterPro" id="IPR002168">
    <property type="entry name" value="Lipase_GDXG_HIS_AS"/>
</dbReference>
<dbReference type="Pfam" id="PF07859">
    <property type="entry name" value="Abhydrolase_3"/>
    <property type="match status" value="1"/>
</dbReference>
<comment type="caution">
    <text evidence="4">The sequence shown here is derived from an EMBL/GenBank/DDBJ whole genome shotgun (WGS) entry which is preliminary data.</text>
</comment>
<evidence type="ECO:0000259" key="3">
    <source>
        <dbReference type="Pfam" id="PF07859"/>
    </source>
</evidence>
<comment type="similarity">
    <text evidence="1">Belongs to the 'GDXG' lipolytic enzyme family.</text>
</comment>
<gene>
    <name evidence="4" type="ORF">D3874_05730</name>
</gene>
<name>A0A418W989_9PROT</name>